<dbReference type="Proteomes" id="UP000194153">
    <property type="component" value="Unassembled WGS sequence"/>
</dbReference>
<comment type="similarity">
    <text evidence="1">Belongs to the LysR transcriptional regulatory family.</text>
</comment>
<keyword evidence="7" id="KW-1185">Reference proteome</keyword>
<name>A0ABQ0MMQ3_9BACT</name>
<dbReference type="PROSITE" id="PS50931">
    <property type="entry name" value="HTH_LYSR"/>
    <property type="match status" value="1"/>
</dbReference>
<evidence type="ECO:0000256" key="3">
    <source>
        <dbReference type="ARBA" id="ARBA00023125"/>
    </source>
</evidence>
<dbReference type="InterPro" id="IPR036388">
    <property type="entry name" value="WH-like_DNA-bd_sf"/>
</dbReference>
<organism evidence="6 7">
    <name type="scientific">Geoanaerobacter pelophilus</name>
    <dbReference type="NCBI Taxonomy" id="60036"/>
    <lineage>
        <taxon>Bacteria</taxon>
        <taxon>Pseudomonadati</taxon>
        <taxon>Thermodesulfobacteriota</taxon>
        <taxon>Desulfuromonadia</taxon>
        <taxon>Geobacterales</taxon>
        <taxon>Geobacteraceae</taxon>
        <taxon>Geoanaerobacter</taxon>
    </lineage>
</organism>
<dbReference type="PANTHER" id="PTHR30126:SF91">
    <property type="entry name" value="LYSR FAMILY TRANSCRIPTIONAL REGULATOR"/>
    <property type="match status" value="1"/>
</dbReference>
<dbReference type="RefSeq" id="WP_085814505.1">
    <property type="nucleotide sequence ID" value="NZ_BDQG01000001.1"/>
</dbReference>
<accession>A0ABQ0MMQ3</accession>
<dbReference type="PRINTS" id="PR00039">
    <property type="entry name" value="HTHLYSR"/>
</dbReference>
<keyword evidence="3" id="KW-0238">DNA-binding</keyword>
<dbReference type="SUPFAM" id="SSF53850">
    <property type="entry name" value="Periplasmic binding protein-like II"/>
    <property type="match status" value="1"/>
</dbReference>
<protein>
    <submittedName>
        <fullName evidence="6">LysR family transcriptional regulator</fullName>
    </submittedName>
</protein>
<evidence type="ECO:0000313" key="7">
    <source>
        <dbReference type="Proteomes" id="UP000194153"/>
    </source>
</evidence>
<gene>
    <name evidence="6" type="ORF">GPEL0_01r4659</name>
</gene>
<dbReference type="InterPro" id="IPR036390">
    <property type="entry name" value="WH_DNA-bd_sf"/>
</dbReference>
<dbReference type="PANTHER" id="PTHR30126">
    <property type="entry name" value="HTH-TYPE TRANSCRIPTIONAL REGULATOR"/>
    <property type="match status" value="1"/>
</dbReference>
<keyword evidence="2" id="KW-0805">Transcription regulation</keyword>
<reference evidence="7" key="1">
    <citation type="submission" date="2017-05" db="EMBL/GenBank/DDBJ databases">
        <title>Draft genome sequence of Geobacter pelophilus, a iron(III)-reducing bacteria.</title>
        <authorList>
            <person name="Aoyagi T."/>
            <person name="Koike H."/>
            <person name="Morita T."/>
            <person name="Sato Y."/>
            <person name="Habe H."/>
            <person name="Hori T."/>
        </authorList>
    </citation>
    <scope>NUCLEOTIDE SEQUENCE [LARGE SCALE GENOMIC DNA]</scope>
    <source>
        <strain evidence="7">Drf2</strain>
    </source>
</reference>
<feature type="domain" description="HTH lysR-type" evidence="5">
    <location>
        <begin position="1"/>
        <end position="58"/>
    </location>
</feature>
<evidence type="ECO:0000313" key="6">
    <source>
        <dbReference type="EMBL" id="GAW68350.1"/>
    </source>
</evidence>
<comment type="caution">
    <text evidence="6">The sequence shown here is derived from an EMBL/GenBank/DDBJ whole genome shotgun (WGS) entry which is preliminary data.</text>
</comment>
<dbReference type="SUPFAM" id="SSF46785">
    <property type="entry name" value="Winged helix' DNA-binding domain"/>
    <property type="match status" value="1"/>
</dbReference>
<dbReference type="Pfam" id="PF03466">
    <property type="entry name" value="LysR_substrate"/>
    <property type="match status" value="1"/>
</dbReference>
<dbReference type="NCBIfam" id="NF041036">
    <property type="entry name" value="decaheme_TF"/>
    <property type="match status" value="1"/>
</dbReference>
<evidence type="ECO:0000256" key="1">
    <source>
        <dbReference type="ARBA" id="ARBA00009437"/>
    </source>
</evidence>
<dbReference type="CDD" id="cd05466">
    <property type="entry name" value="PBP2_LTTR_substrate"/>
    <property type="match status" value="1"/>
</dbReference>
<dbReference type="EMBL" id="BDQG01000001">
    <property type="protein sequence ID" value="GAW68350.1"/>
    <property type="molecule type" value="Genomic_DNA"/>
</dbReference>
<dbReference type="Gene3D" id="1.10.10.10">
    <property type="entry name" value="Winged helix-like DNA-binding domain superfamily/Winged helix DNA-binding domain"/>
    <property type="match status" value="1"/>
</dbReference>
<dbReference type="Gene3D" id="3.40.190.10">
    <property type="entry name" value="Periplasmic binding protein-like II"/>
    <property type="match status" value="2"/>
</dbReference>
<proteinExistence type="inferred from homology"/>
<dbReference type="Pfam" id="PF00126">
    <property type="entry name" value="HTH_1"/>
    <property type="match status" value="1"/>
</dbReference>
<dbReference type="InterPro" id="IPR005119">
    <property type="entry name" value="LysR_subst-bd"/>
</dbReference>
<sequence>MDLVNLKTLIESVECGSFSKAAETLCVTQSAVSRRIKFLEDRYGHQLLDRSGPVLKPTPVGELLIEKARQLLELEQEFVHQIQALKQKKKISFCCTPPFGISYLPDIFTRFMADSSQNTELQFVFDMPEGALKGLRERIFDLVLIEYCEDLDLQEFDSYSLPDDEMVFVSAPGYGIDAPLVEVDALLSQRLYCKKSGCCARRFLEKSMQTLGRDAAEFSNTVFFDDIPFIIRAVMAGDGITFISRSIVASSLERGELISHQVQGFDPSRPRRLVLRRECTLDPALLDFIEGIFRHFSLAPPPQFSTTV</sequence>
<keyword evidence="4" id="KW-0804">Transcription</keyword>
<dbReference type="InterPro" id="IPR000847">
    <property type="entry name" value="LysR_HTH_N"/>
</dbReference>
<evidence type="ECO:0000259" key="5">
    <source>
        <dbReference type="PROSITE" id="PS50931"/>
    </source>
</evidence>
<evidence type="ECO:0000256" key="4">
    <source>
        <dbReference type="ARBA" id="ARBA00023163"/>
    </source>
</evidence>
<evidence type="ECO:0000256" key="2">
    <source>
        <dbReference type="ARBA" id="ARBA00023015"/>
    </source>
</evidence>